<evidence type="ECO:0000313" key="2">
    <source>
        <dbReference type="Proteomes" id="UP000005239"/>
    </source>
</evidence>
<protein>
    <submittedName>
        <fullName evidence="1">G protein-coupled receptor</fullName>
    </submittedName>
</protein>
<gene>
    <name evidence="1" type="primary">WBGene00277323</name>
</gene>
<sequence length="310" mass="34335">MFIVDRILLYTSLVITSFTIPIYAVVVNTILSTRYKCSFERTFFAIVAVGGISDTISLSANVVYILIILDCIHIPDVKLCAQIFTGISWSSRASTNLTDLLISLHRVTAVLALHKHAKIFTKKVVQFILVALVLIILSAFILGTLADSSWVKGTGSGPGRYIQPSNFTDHKQPLLGAQSVFAIVIVINYALLLITFRRELQKLKSTISSSMTAKHKKQSRMVLTKVAVTVCSLEILFLAYSLVSTYITIPFESNVAIYVFLSTIIVGSPSYSLLAFSSTLQIRIVERLRKLKPIRVDVISIQTIDANDRD</sequence>
<dbReference type="SUPFAM" id="SSF81321">
    <property type="entry name" value="Family A G protein-coupled receptor-like"/>
    <property type="match status" value="1"/>
</dbReference>
<reference evidence="2" key="1">
    <citation type="journal article" date="2008" name="Nat. Genet.">
        <title>The Pristionchus pacificus genome provides a unique perspective on nematode lifestyle and parasitism.</title>
        <authorList>
            <person name="Dieterich C."/>
            <person name="Clifton S.W."/>
            <person name="Schuster L.N."/>
            <person name="Chinwalla A."/>
            <person name="Delehaunty K."/>
            <person name="Dinkelacker I."/>
            <person name="Fulton L."/>
            <person name="Fulton R."/>
            <person name="Godfrey J."/>
            <person name="Minx P."/>
            <person name="Mitreva M."/>
            <person name="Roeseler W."/>
            <person name="Tian H."/>
            <person name="Witte H."/>
            <person name="Yang S.P."/>
            <person name="Wilson R.K."/>
            <person name="Sommer R.J."/>
        </authorList>
    </citation>
    <scope>NUCLEOTIDE SEQUENCE [LARGE SCALE GENOMIC DNA]</scope>
    <source>
        <strain evidence="2">PS312</strain>
    </source>
</reference>
<accession>A0A2A6BCD4</accession>
<proteinExistence type="predicted"/>
<dbReference type="EnsemblMetazoa" id="PPA38954.1">
    <property type="protein sequence ID" value="PPA38954.1"/>
    <property type="gene ID" value="WBGene00277323"/>
</dbReference>
<dbReference type="Pfam" id="PF10323">
    <property type="entry name" value="7TM_GPCR_Srv"/>
    <property type="match status" value="1"/>
</dbReference>
<dbReference type="PANTHER" id="PTHR31748">
    <property type="entry name" value="SERPENTINE RECEPTOR, CLASS V"/>
    <property type="match status" value="1"/>
</dbReference>
<keyword evidence="2" id="KW-1185">Reference proteome</keyword>
<reference evidence="1" key="2">
    <citation type="submission" date="2022-06" db="UniProtKB">
        <authorList>
            <consortium name="EnsemblMetazoa"/>
        </authorList>
    </citation>
    <scope>IDENTIFICATION</scope>
    <source>
        <strain evidence="1">PS312</strain>
    </source>
</reference>
<dbReference type="PANTHER" id="PTHR31748:SF1">
    <property type="entry name" value="SERPENTINE RECEPTOR, CLASS V"/>
    <property type="match status" value="1"/>
</dbReference>
<dbReference type="InterPro" id="IPR019426">
    <property type="entry name" value="7TM_GPCR_serpentine_rcpt_Srv"/>
</dbReference>
<dbReference type="Proteomes" id="UP000005239">
    <property type="component" value="Unassembled WGS sequence"/>
</dbReference>
<name>A0A2A6BCD4_PRIPA</name>
<organism evidence="1 2">
    <name type="scientific">Pristionchus pacificus</name>
    <name type="common">Parasitic nematode worm</name>
    <dbReference type="NCBI Taxonomy" id="54126"/>
    <lineage>
        <taxon>Eukaryota</taxon>
        <taxon>Metazoa</taxon>
        <taxon>Ecdysozoa</taxon>
        <taxon>Nematoda</taxon>
        <taxon>Chromadorea</taxon>
        <taxon>Rhabditida</taxon>
        <taxon>Rhabditina</taxon>
        <taxon>Diplogasteromorpha</taxon>
        <taxon>Diplogasteroidea</taxon>
        <taxon>Neodiplogasteridae</taxon>
        <taxon>Pristionchus</taxon>
    </lineage>
</organism>
<dbReference type="AlphaFoldDB" id="A0A2A6BCD4"/>
<accession>A0A8R1URU0</accession>
<evidence type="ECO:0000313" key="1">
    <source>
        <dbReference type="EnsemblMetazoa" id="PPA38954.1"/>
    </source>
</evidence>
<dbReference type="Gene3D" id="1.20.1070.10">
    <property type="entry name" value="Rhodopsin 7-helix transmembrane proteins"/>
    <property type="match status" value="1"/>
</dbReference>